<dbReference type="AlphaFoldDB" id="A0A285MSH5"/>
<dbReference type="SUPFAM" id="SSF103473">
    <property type="entry name" value="MFS general substrate transporter"/>
    <property type="match status" value="1"/>
</dbReference>
<gene>
    <name evidence="5" type="ORF">SAMN06265377_1942</name>
</gene>
<reference evidence="6" key="1">
    <citation type="submission" date="2017-09" db="EMBL/GenBank/DDBJ databases">
        <authorList>
            <person name="Varghese N."/>
            <person name="Submissions S."/>
        </authorList>
    </citation>
    <scope>NUCLEOTIDE SEQUENCE [LARGE SCALE GENOMIC DNA]</scope>
    <source>
        <strain evidence="6">DSM 25885</strain>
    </source>
</reference>
<dbReference type="GO" id="GO:0022857">
    <property type="term" value="F:transmembrane transporter activity"/>
    <property type="evidence" value="ECO:0007669"/>
    <property type="project" value="InterPro"/>
</dbReference>
<evidence type="ECO:0000256" key="3">
    <source>
        <dbReference type="ARBA" id="ARBA00023136"/>
    </source>
</evidence>
<protein>
    <submittedName>
        <fullName evidence="5">ATP:ADP antiporter, AAA family</fullName>
    </submittedName>
</protein>
<evidence type="ECO:0000256" key="4">
    <source>
        <dbReference type="SAM" id="Phobius"/>
    </source>
</evidence>
<proteinExistence type="predicted"/>
<accession>A0A285MSH5</accession>
<feature type="transmembrane region" description="Helical" evidence="4">
    <location>
        <begin position="125"/>
        <end position="148"/>
    </location>
</feature>
<feature type="transmembrane region" description="Helical" evidence="4">
    <location>
        <begin position="244"/>
        <end position="264"/>
    </location>
</feature>
<dbReference type="EMBL" id="OBEH01000002">
    <property type="protein sequence ID" value="SNZ00125.1"/>
    <property type="molecule type" value="Genomic_DNA"/>
</dbReference>
<keyword evidence="3 4" id="KW-0472">Membrane</keyword>
<sequence>MVILASIKADIGPMRKNLFSEKLNHLKSRQLKIVACSAIYFFCLLCSYFILRPLRDEMGIVNGAINMQWLFTGTFLAMLCIVPIFGLLVAKNSIKRVLLFSYSFCIGNILLFYFLFKLFGATRSIAISFFIWLSVFNLFVVSLFWSFMADVFSSKSSKRYFGIIASGGSLGALTGPIIANRLNSLFSISSLLLAAAFFLIIALFCILVIFKLSNKQAHFNKDSENIKFNSKVLFEGIKKIIKSAYLLGIVGFILLYTSISTVLYFEQAHILEKTLTNSNQRISYFSNIDFTVNAIAIMGQFFFTGRIIKKLGLSIVLASVPLLMGFGLIVLGLHQSLITIAILLVLHRAGNFMLLRPGREILFTVSSIDEKYKAKNFIDTAVYRGGDALVGWIFAGLFTLGLSLGTIAFLAAPAALLWSYAGRKLGKQQQQKENILTLNESIYEHNAQ</sequence>
<dbReference type="InterPro" id="IPR011701">
    <property type="entry name" value="MFS"/>
</dbReference>
<feature type="transmembrane region" description="Helical" evidence="4">
    <location>
        <begin position="97"/>
        <end position="119"/>
    </location>
</feature>
<keyword evidence="2 4" id="KW-1133">Transmembrane helix</keyword>
<feature type="transmembrane region" description="Helical" evidence="4">
    <location>
        <begin position="160"/>
        <end position="179"/>
    </location>
</feature>
<feature type="transmembrane region" description="Helical" evidence="4">
    <location>
        <begin position="392"/>
        <end position="418"/>
    </location>
</feature>
<dbReference type="Pfam" id="PF07690">
    <property type="entry name" value="MFS_1"/>
    <property type="match status" value="1"/>
</dbReference>
<feature type="transmembrane region" description="Helical" evidence="4">
    <location>
        <begin position="315"/>
        <end position="346"/>
    </location>
</feature>
<feature type="transmembrane region" description="Helical" evidence="4">
    <location>
        <begin position="185"/>
        <end position="210"/>
    </location>
</feature>
<keyword evidence="6" id="KW-1185">Reference proteome</keyword>
<dbReference type="Gene3D" id="1.20.1250.20">
    <property type="entry name" value="MFS general substrate transporter like domains"/>
    <property type="match status" value="1"/>
</dbReference>
<feature type="transmembrane region" description="Helical" evidence="4">
    <location>
        <begin position="70"/>
        <end position="90"/>
    </location>
</feature>
<name>A0A285MSH5_9FLAO</name>
<dbReference type="InterPro" id="IPR036259">
    <property type="entry name" value="MFS_trans_sf"/>
</dbReference>
<evidence type="ECO:0000313" key="5">
    <source>
        <dbReference type="EMBL" id="SNZ00125.1"/>
    </source>
</evidence>
<feature type="transmembrane region" description="Helical" evidence="4">
    <location>
        <begin position="284"/>
        <end position="303"/>
    </location>
</feature>
<evidence type="ECO:0000313" key="6">
    <source>
        <dbReference type="Proteomes" id="UP000219048"/>
    </source>
</evidence>
<evidence type="ECO:0000256" key="2">
    <source>
        <dbReference type="ARBA" id="ARBA00022989"/>
    </source>
</evidence>
<organism evidence="5 6">
    <name type="scientific">Flagellimonas pacifica</name>
    <dbReference type="NCBI Taxonomy" id="1247520"/>
    <lineage>
        <taxon>Bacteria</taxon>
        <taxon>Pseudomonadati</taxon>
        <taxon>Bacteroidota</taxon>
        <taxon>Flavobacteriia</taxon>
        <taxon>Flavobacteriales</taxon>
        <taxon>Flavobacteriaceae</taxon>
        <taxon>Flagellimonas</taxon>
    </lineage>
</organism>
<dbReference type="Proteomes" id="UP000219048">
    <property type="component" value="Unassembled WGS sequence"/>
</dbReference>
<dbReference type="PANTHER" id="PTHR43596:SF1">
    <property type="entry name" value="ADP,ATP CARRIER PROTEIN"/>
    <property type="match status" value="1"/>
</dbReference>
<keyword evidence="1 4" id="KW-0812">Transmembrane</keyword>
<feature type="transmembrane region" description="Helical" evidence="4">
    <location>
        <begin position="31"/>
        <end position="50"/>
    </location>
</feature>
<dbReference type="PANTHER" id="PTHR43596">
    <property type="entry name" value="ADP,ATP CARRIER PROTEIN"/>
    <property type="match status" value="1"/>
</dbReference>
<evidence type="ECO:0000256" key="1">
    <source>
        <dbReference type="ARBA" id="ARBA00022692"/>
    </source>
</evidence>